<keyword evidence="2" id="KW-1185">Reference proteome</keyword>
<comment type="caution">
    <text evidence="1">The sequence shown here is derived from an EMBL/GenBank/DDBJ whole genome shotgun (WGS) entry which is preliminary data.</text>
</comment>
<gene>
    <name evidence="1" type="ORF">E0I26_11865</name>
</gene>
<dbReference type="Proteomes" id="UP000294814">
    <property type="component" value="Unassembled WGS sequence"/>
</dbReference>
<dbReference type="AlphaFoldDB" id="A0A4R5F5A5"/>
<proteinExistence type="predicted"/>
<dbReference type="RefSeq" id="WP_131916694.1">
    <property type="nucleotide sequence ID" value="NZ_SMLG01000009.1"/>
</dbReference>
<protein>
    <submittedName>
        <fullName evidence="1">Uncharacterized protein</fullName>
    </submittedName>
</protein>
<reference evidence="1 2" key="1">
    <citation type="submission" date="2019-03" db="EMBL/GenBank/DDBJ databases">
        <title>Novel species of Flavobacterium.</title>
        <authorList>
            <person name="Liu Q."/>
            <person name="Xin Y.-H."/>
        </authorList>
    </citation>
    <scope>NUCLEOTIDE SEQUENCE [LARGE SCALE GENOMIC DNA]</scope>
    <source>
        <strain evidence="1 2">LB3P52</strain>
    </source>
</reference>
<evidence type="ECO:0000313" key="2">
    <source>
        <dbReference type="Proteomes" id="UP000294814"/>
    </source>
</evidence>
<sequence length="246" mass="29096">MEKHNFKNSKLLILILIISNLLYSQNETIVPKNGAIVFIKKEIITDTLLYKKSFDKSFYKMLLEAKKEVLMERGNKISQIPDSINQQLNQMFEMMKSIAMQEIISNKPKSLIKYHHTYNNYEIEEFISVNDKYLNKKKITNSTDFQNDDLLAITGIEEYKNETKTIKGLKCFRVVMYYFDLEMPSGFKSLLNIMELWVTEDIKSKFHPFIKSNEILEKYFPLQVKHTIKDVEGMYTSYEILDFSLK</sequence>
<organism evidence="1 2">
    <name type="scientific">Flavobacterium rhamnosiphilum</name>
    <dbReference type="NCBI Taxonomy" id="2541724"/>
    <lineage>
        <taxon>Bacteria</taxon>
        <taxon>Pseudomonadati</taxon>
        <taxon>Bacteroidota</taxon>
        <taxon>Flavobacteriia</taxon>
        <taxon>Flavobacteriales</taxon>
        <taxon>Flavobacteriaceae</taxon>
        <taxon>Flavobacterium</taxon>
    </lineage>
</organism>
<evidence type="ECO:0000313" key="1">
    <source>
        <dbReference type="EMBL" id="TDE42868.1"/>
    </source>
</evidence>
<dbReference type="OrthoDB" id="767719at2"/>
<name>A0A4R5F5A5_9FLAO</name>
<accession>A0A4R5F5A5</accession>
<dbReference type="EMBL" id="SMLG01000009">
    <property type="protein sequence ID" value="TDE42868.1"/>
    <property type="molecule type" value="Genomic_DNA"/>
</dbReference>